<sequence>GVWNQIFLALITYAIAMCIQLKSGTKLSLWDVLQSLRACWDKAWFVLEAELHPKPSRFSKGREKVPKAQKQVPRLRTTVGMMKPRKSKN</sequence>
<dbReference type="Proteomes" id="UP001589776">
    <property type="component" value="Unassembled WGS sequence"/>
</dbReference>
<evidence type="ECO:0000313" key="1">
    <source>
        <dbReference type="EMBL" id="MFC0215106.1"/>
    </source>
</evidence>
<protein>
    <submittedName>
        <fullName evidence="1">IS4/IS5 family transposase</fullName>
    </submittedName>
</protein>
<evidence type="ECO:0000313" key="2">
    <source>
        <dbReference type="Proteomes" id="UP001589776"/>
    </source>
</evidence>
<organism evidence="1 2">
    <name type="scientific">Paenibacillus chartarius</name>
    <dbReference type="NCBI Taxonomy" id="747481"/>
    <lineage>
        <taxon>Bacteria</taxon>
        <taxon>Bacillati</taxon>
        <taxon>Bacillota</taxon>
        <taxon>Bacilli</taxon>
        <taxon>Bacillales</taxon>
        <taxon>Paenibacillaceae</taxon>
        <taxon>Paenibacillus</taxon>
    </lineage>
</organism>
<feature type="non-terminal residue" evidence="1">
    <location>
        <position position="1"/>
    </location>
</feature>
<accession>A0ABV6DR28</accession>
<name>A0ABV6DR28_9BACL</name>
<reference evidence="1 2" key="1">
    <citation type="submission" date="2024-09" db="EMBL/GenBank/DDBJ databases">
        <authorList>
            <person name="Sun Q."/>
            <person name="Mori K."/>
        </authorList>
    </citation>
    <scope>NUCLEOTIDE SEQUENCE [LARGE SCALE GENOMIC DNA]</scope>
    <source>
        <strain evidence="1 2">CCM 7759</strain>
    </source>
</reference>
<comment type="caution">
    <text evidence="1">The sequence shown here is derived from an EMBL/GenBank/DDBJ whole genome shotgun (WGS) entry which is preliminary data.</text>
</comment>
<dbReference type="EMBL" id="JBHLWN010000082">
    <property type="protein sequence ID" value="MFC0215106.1"/>
    <property type="molecule type" value="Genomic_DNA"/>
</dbReference>
<proteinExistence type="predicted"/>
<gene>
    <name evidence="1" type="ORF">ACFFK0_22170</name>
</gene>
<keyword evidence="2" id="KW-1185">Reference proteome</keyword>